<evidence type="ECO:0000256" key="5">
    <source>
        <dbReference type="SAM" id="Coils"/>
    </source>
</evidence>
<dbReference type="EnsemblMetazoa" id="SMAR010538-RA">
    <property type="protein sequence ID" value="SMAR010538-PA"/>
    <property type="gene ID" value="SMAR010538"/>
</dbReference>
<dbReference type="Gene3D" id="1.25.40.970">
    <property type="match status" value="1"/>
</dbReference>
<dbReference type="PANTHER" id="PTHR12197:SF251">
    <property type="entry name" value="EG:BACR7C10.4 PROTEIN"/>
    <property type="match status" value="1"/>
</dbReference>
<keyword evidence="8" id="KW-1185">Reference proteome</keyword>
<sequence length="446" mass="51636">MAFKKGDLILKSEPYAYVLCSEFRGLYCDHCLKKHQELHKCTQCLFSFYCNKNCQKSAWLDHKQECLNLKRRRPARPTDFVRLIARIIYKLKTLTLPDKYEEIGNIKRGFEDLMSHVELIKNDPLRLNQYHVISKLIADFVTPDVLPSNQELFEIFGKITINSYSICDIEMVNIGVGLYLGASMFDHSCRPTATIVFEGPTLFLKAVVGISQLSTTKVFISYLDLLASTYERKRDLKAQYYFDCMCATCKDEEKDLITSSILCPNTNCSQPTVMKKDSFLCIECGEVKLEKTKQQEISELIENCKKVNEEMMQLQKLNKYQEIYDKADDSIQKAKSVLHIFNVHYVRVLDFAFDACINLSKWETACNLGKQILKSYRYHYGNSHPNYGIHLLKLGKILLYLEKLLEAEHILLEASTVIKITHTPTHQLHTICHELLSQCQMELQLK</sequence>
<accession>T1J9Y5</accession>
<reference evidence="7" key="2">
    <citation type="submission" date="2015-02" db="UniProtKB">
        <authorList>
            <consortium name="EnsemblMetazoa"/>
        </authorList>
    </citation>
    <scope>IDENTIFICATION</scope>
</reference>
<reference evidence="8" key="1">
    <citation type="submission" date="2011-05" db="EMBL/GenBank/DDBJ databases">
        <authorList>
            <person name="Richards S.R."/>
            <person name="Qu J."/>
            <person name="Jiang H."/>
            <person name="Jhangiani S.N."/>
            <person name="Agravi P."/>
            <person name="Goodspeed R."/>
            <person name="Gross S."/>
            <person name="Mandapat C."/>
            <person name="Jackson L."/>
            <person name="Mathew T."/>
            <person name="Pu L."/>
            <person name="Thornton R."/>
            <person name="Saada N."/>
            <person name="Wilczek-Boney K.B."/>
            <person name="Lee S."/>
            <person name="Kovar C."/>
            <person name="Wu Y."/>
            <person name="Scherer S.E."/>
            <person name="Worley K.C."/>
            <person name="Muzny D.M."/>
            <person name="Gibbs R."/>
        </authorList>
    </citation>
    <scope>NUCLEOTIDE SEQUENCE</scope>
    <source>
        <strain evidence="8">Brora</strain>
    </source>
</reference>
<keyword evidence="2 4" id="KW-0863">Zinc-finger</keyword>
<dbReference type="PANTHER" id="PTHR12197">
    <property type="entry name" value="HISTONE-LYSINE N-METHYLTRANSFERASE SMYD"/>
    <property type="match status" value="1"/>
</dbReference>
<dbReference type="PhylomeDB" id="T1J9Y5"/>
<dbReference type="GO" id="GO:0005634">
    <property type="term" value="C:nucleus"/>
    <property type="evidence" value="ECO:0007669"/>
    <property type="project" value="TreeGrafter"/>
</dbReference>
<dbReference type="HOGENOM" id="CLU_018406_2_0_1"/>
<keyword evidence="1" id="KW-0479">Metal-binding</keyword>
<dbReference type="EMBL" id="JH431980">
    <property type="status" value="NOT_ANNOTATED_CDS"/>
    <property type="molecule type" value="Genomic_DNA"/>
</dbReference>
<dbReference type="eggNOG" id="KOG2084">
    <property type="taxonomic scope" value="Eukaryota"/>
</dbReference>
<feature type="domain" description="MYND-type" evidence="6">
    <location>
        <begin position="28"/>
        <end position="66"/>
    </location>
</feature>
<dbReference type="STRING" id="126957.T1J9Y5"/>
<dbReference type="GO" id="GO:0008270">
    <property type="term" value="F:zinc ion binding"/>
    <property type="evidence" value="ECO:0007669"/>
    <property type="project" value="UniProtKB-KW"/>
</dbReference>
<name>T1J9Y5_STRMM</name>
<dbReference type="Gene3D" id="1.10.220.160">
    <property type="match status" value="1"/>
</dbReference>
<evidence type="ECO:0000256" key="4">
    <source>
        <dbReference type="PROSITE-ProRule" id="PRU00134"/>
    </source>
</evidence>
<evidence type="ECO:0000256" key="2">
    <source>
        <dbReference type="ARBA" id="ARBA00022771"/>
    </source>
</evidence>
<protein>
    <recommendedName>
        <fullName evidence="6">MYND-type domain-containing protein</fullName>
    </recommendedName>
</protein>
<evidence type="ECO:0000313" key="7">
    <source>
        <dbReference type="EnsemblMetazoa" id="SMAR010538-PA"/>
    </source>
</evidence>
<proteinExistence type="predicted"/>
<dbReference type="SUPFAM" id="SSF82199">
    <property type="entry name" value="SET domain"/>
    <property type="match status" value="1"/>
</dbReference>
<dbReference type="PROSITE" id="PS01360">
    <property type="entry name" value="ZF_MYND_1"/>
    <property type="match status" value="1"/>
</dbReference>
<dbReference type="Gene3D" id="2.170.270.10">
    <property type="entry name" value="SET domain"/>
    <property type="match status" value="1"/>
</dbReference>
<dbReference type="Gene3D" id="1.25.40.10">
    <property type="entry name" value="Tetratricopeptide repeat domain"/>
    <property type="match status" value="1"/>
</dbReference>
<dbReference type="Pfam" id="PF01753">
    <property type="entry name" value="zf-MYND"/>
    <property type="match status" value="1"/>
</dbReference>
<dbReference type="Gene3D" id="6.10.140.2220">
    <property type="match status" value="1"/>
</dbReference>
<dbReference type="AlphaFoldDB" id="T1J9Y5"/>
<dbReference type="InterPro" id="IPR050869">
    <property type="entry name" value="H3K4_H4K5_MeTrfase"/>
</dbReference>
<dbReference type="PROSITE" id="PS50865">
    <property type="entry name" value="ZF_MYND_2"/>
    <property type="match status" value="1"/>
</dbReference>
<dbReference type="InterPro" id="IPR046341">
    <property type="entry name" value="SET_dom_sf"/>
</dbReference>
<dbReference type="InterPro" id="IPR002893">
    <property type="entry name" value="Znf_MYND"/>
</dbReference>
<keyword evidence="3" id="KW-0862">Zinc</keyword>
<dbReference type="OMA" id="LHMKLGK"/>
<organism evidence="7 8">
    <name type="scientific">Strigamia maritima</name>
    <name type="common">European centipede</name>
    <name type="synonym">Geophilus maritimus</name>
    <dbReference type="NCBI Taxonomy" id="126957"/>
    <lineage>
        <taxon>Eukaryota</taxon>
        <taxon>Metazoa</taxon>
        <taxon>Ecdysozoa</taxon>
        <taxon>Arthropoda</taxon>
        <taxon>Myriapoda</taxon>
        <taxon>Chilopoda</taxon>
        <taxon>Pleurostigmophora</taxon>
        <taxon>Geophilomorpha</taxon>
        <taxon>Linotaeniidae</taxon>
        <taxon>Strigamia</taxon>
    </lineage>
</organism>
<dbReference type="InterPro" id="IPR011990">
    <property type="entry name" value="TPR-like_helical_dom_sf"/>
</dbReference>
<evidence type="ECO:0000259" key="6">
    <source>
        <dbReference type="PROSITE" id="PS50865"/>
    </source>
</evidence>
<evidence type="ECO:0000313" key="8">
    <source>
        <dbReference type="Proteomes" id="UP000014500"/>
    </source>
</evidence>
<dbReference type="Proteomes" id="UP000014500">
    <property type="component" value="Unassembled WGS sequence"/>
</dbReference>
<evidence type="ECO:0000256" key="3">
    <source>
        <dbReference type="ARBA" id="ARBA00022833"/>
    </source>
</evidence>
<feature type="coiled-coil region" evidence="5">
    <location>
        <begin position="290"/>
        <end position="317"/>
    </location>
</feature>
<evidence type="ECO:0000256" key="1">
    <source>
        <dbReference type="ARBA" id="ARBA00022723"/>
    </source>
</evidence>
<keyword evidence="5" id="KW-0175">Coiled coil</keyword>